<name>A0A1V0UWC1_9BACL</name>
<evidence type="ECO:0000313" key="1">
    <source>
        <dbReference type="EMBL" id="ARF69391.1"/>
    </source>
</evidence>
<dbReference type="Proteomes" id="UP000192727">
    <property type="component" value="Chromosome"/>
</dbReference>
<protein>
    <submittedName>
        <fullName evidence="1">Uncharacterized protein</fullName>
    </submittedName>
</protein>
<organism evidence="1 2">
    <name type="scientific">Paenibacillus larvae subsp. pulvifaciens</name>
    <dbReference type="NCBI Taxonomy" id="1477"/>
    <lineage>
        <taxon>Bacteria</taxon>
        <taxon>Bacillati</taxon>
        <taxon>Bacillota</taxon>
        <taxon>Bacilli</taxon>
        <taxon>Bacillales</taxon>
        <taxon>Paenibacillaceae</taxon>
        <taxon>Paenibacillus</taxon>
    </lineage>
</organism>
<reference evidence="1 2" key="1">
    <citation type="submission" date="2017-03" db="EMBL/GenBank/DDBJ databases">
        <title>Paenibacillus larvae genome sequencing.</title>
        <authorList>
            <person name="Dingman D.W."/>
        </authorList>
    </citation>
    <scope>NUCLEOTIDE SEQUENCE [LARGE SCALE GENOMIC DNA]</scope>
    <source>
        <strain evidence="1 2">SAG 10367</strain>
    </source>
</reference>
<gene>
    <name evidence="1" type="ORF">B7C51_18590</name>
</gene>
<sequence>MQKDMIVIDNFYANPDQVRNFAINVTDWVDNGLKYEIRKCYFTETITSKLEELVGSKLNADPRVMGYGPFTYFPDRGVEKYTHYDDNEWVGIVYLIPNEMCKKVGLSFGRHKESGLMGPPDEEWLENNGYSSFENWVINVYNQDKPCIDKWESLCICQLSITV</sequence>
<dbReference type="RefSeq" id="WP_083041064.1">
    <property type="nucleotide sequence ID" value="NZ_CP020557.1"/>
</dbReference>
<dbReference type="AlphaFoldDB" id="A0A1V0UWC1"/>
<accession>A0A1V0UWC1</accession>
<dbReference type="EMBL" id="CP020557">
    <property type="protein sequence ID" value="ARF69391.1"/>
    <property type="molecule type" value="Genomic_DNA"/>
</dbReference>
<proteinExistence type="predicted"/>
<evidence type="ECO:0000313" key="2">
    <source>
        <dbReference type="Proteomes" id="UP000192727"/>
    </source>
</evidence>